<dbReference type="InterPro" id="IPR011009">
    <property type="entry name" value="Kinase-like_dom_sf"/>
</dbReference>
<comment type="caution">
    <text evidence="2">The sequence shown here is derived from an EMBL/GenBank/DDBJ whole genome shotgun (WGS) entry which is preliminary data.</text>
</comment>
<dbReference type="SUPFAM" id="SSF56112">
    <property type="entry name" value="Protein kinase-like (PK-like)"/>
    <property type="match status" value="1"/>
</dbReference>
<feature type="compositionally biased region" description="Low complexity" evidence="1">
    <location>
        <begin position="102"/>
        <end position="116"/>
    </location>
</feature>
<feature type="region of interest" description="Disordered" evidence="1">
    <location>
        <begin position="159"/>
        <end position="208"/>
    </location>
</feature>
<evidence type="ECO:0000256" key="1">
    <source>
        <dbReference type="SAM" id="MobiDB-lite"/>
    </source>
</evidence>
<keyword evidence="3" id="KW-1185">Reference proteome</keyword>
<protein>
    <recommendedName>
        <fullName evidence="4">Protein kinase domain-containing protein</fullName>
    </recommendedName>
</protein>
<dbReference type="Proteomes" id="UP000738325">
    <property type="component" value="Unassembled WGS sequence"/>
</dbReference>
<reference evidence="2" key="1">
    <citation type="journal article" date="2020" name="Fungal Divers.">
        <title>Resolving the Mortierellaceae phylogeny through synthesis of multi-gene phylogenetics and phylogenomics.</title>
        <authorList>
            <person name="Vandepol N."/>
            <person name="Liber J."/>
            <person name="Desiro A."/>
            <person name="Na H."/>
            <person name="Kennedy M."/>
            <person name="Barry K."/>
            <person name="Grigoriev I.V."/>
            <person name="Miller A.N."/>
            <person name="O'Donnell K."/>
            <person name="Stajich J.E."/>
            <person name="Bonito G."/>
        </authorList>
    </citation>
    <scope>NUCLEOTIDE SEQUENCE</scope>
    <source>
        <strain evidence="2">REB-010B</strain>
    </source>
</reference>
<dbReference type="OrthoDB" id="4062651at2759"/>
<organism evidence="2 3">
    <name type="scientific">Dissophora globulifera</name>
    <dbReference type="NCBI Taxonomy" id="979702"/>
    <lineage>
        <taxon>Eukaryota</taxon>
        <taxon>Fungi</taxon>
        <taxon>Fungi incertae sedis</taxon>
        <taxon>Mucoromycota</taxon>
        <taxon>Mortierellomycotina</taxon>
        <taxon>Mortierellomycetes</taxon>
        <taxon>Mortierellales</taxon>
        <taxon>Mortierellaceae</taxon>
        <taxon>Dissophora</taxon>
    </lineage>
</organism>
<proteinExistence type="predicted"/>
<accession>A0A9P6QVS2</accession>
<sequence length="208" mass="22762">MFASASSDAHYDQSIDIYSLGVSLYVIGLTAQEPFHKLKSVMEMVIWIKKGGFWLWEDQGWIHDRGQVPKITKSSRLSTSSAALAQAQAQSHQDSKSKAQDSSRPSRSSSVSSNVPALKLPPINTQLTVDRSALSPSSVYSVNSPAASQFLSGYSPERFARASQPSTPVSPLPLPSPLVRSQASRPTQRKEERRKSGEVVMRFLNGEV</sequence>
<evidence type="ECO:0000313" key="3">
    <source>
        <dbReference type="Proteomes" id="UP000738325"/>
    </source>
</evidence>
<dbReference type="AlphaFoldDB" id="A0A9P6QVS2"/>
<feature type="non-terminal residue" evidence="2">
    <location>
        <position position="208"/>
    </location>
</feature>
<gene>
    <name evidence="2" type="ORF">BGZ99_003334</name>
</gene>
<feature type="compositionally biased region" description="Low complexity" evidence="1">
    <location>
        <begin position="82"/>
        <end position="92"/>
    </location>
</feature>
<feature type="compositionally biased region" description="Basic and acidic residues" evidence="1">
    <location>
        <begin position="188"/>
        <end position="197"/>
    </location>
</feature>
<evidence type="ECO:0008006" key="4">
    <source>
        <dbReference type="Google" id="ProtNLM"/>
    </source>
</evidence>
<name>A0A9P6QVS2_9FUNG</name>
<feature type="region of interest" description="Disordered" evidence="1">
    <location>
        <begin position="82"/>
        <end position="118"/>
    </location>
</feature>
<evidence type="ECO:0000313" key="2">
    <source>
        <dbReference type="EMBL" id="KAG0301768.1"/>
    </source>
</evidence>
<dbReference type="EMBL" id="JAAAIP010002106">
    <property type="protein sequence ID" value="KAG0301768.1"/>
    <property type="molecule type" value="Genomic_DNA"/>
</dbReference>